<reference evidence="10 11" key="1">
    <citation type="submission" date="2018-10" db="EMBL/GenBank/DDBJ databases">
        <title>Genomic Encyclopedia of Type Strains, Phase IV (KMG-IV): sequencing the most valuable type-strain genomes for metagenomic binning, comparative biology and taxonomic classification.</title>
        <authorList>
            <person name="Goeker M."/>
        </authorList>
    </citation>
    <scope>NUCLEOTIDE SEQUENCE [LARGE SCALE GENOMIC DNA]</scope>
    <source>
        <strain evidence="10 11">DSM 23229</strain>
    </source>
</reference>
<evidence type="ECO:0000256" key="8">
    <source>
        <dbReference type="SAM" id="Phobius"/>
    </source>
</evidence>
<evidence type="ECO:0000256" key="5">
    <source>
        <dbReference type="ARBA" id="ARBA00022692"/>
    </source>
</evidence>
<evidence type="ECO:0000313" key="11">
    <source>
        <dbReference type="Proteomes" id="UP000281975"/>
    </source>
</evidence>
<dbReference type="Gene3D" id="1.20.1250.20">
    <property type="entry name" value="MFS general substrate transporter like domains"/>
    <property type="match status" value="1"/>
</dbReference>
<evidence type="ECO:0000256" key="1">
    <source>
        <dbReference type="ARBA" id="ARBA00004651"/>
    </source>
</evidence>
<comment type="caution">
    <text evidence="10">The sequence shown here is derived from an EMBL/GenBank/DDBJ whole genome shotgun (WGS) entry which is preliminary data.</text>
</comment>
<dbReference type="AlphaFoldDB" id="A0A420WXN3"/>
<gene>
    <name evidence="10" type="ORF">C7446_1697</name>
</gene>
<keyword evidence="4" id="KW-1003">Cell membrane</keyword>
<dbReference type="Gene3D" id="1.20.1720.10">
    <property type="entry name" value="Multidrug resistance protein D"/>
    <property type="match status" value="1"/>
</dbReference>
<feature type="transmembrane region" description="Helical" evidence="8">
    <location>
        <begin position="234"/>
        <end position="253"/>
    </location>
</feature>
<feature type="transmembrane region" description="Helical" evidence="8">
    <location>
        <begin position="176"/>
        <end position="196"/>
    </location>
</feature>
<feature type="transmembrane region" description="Helical" evidence="8">
    <location>
        <begin position="208"/>
        <end position="228"/>
    </location>
</feature>
<evidence type="ECO:0000256" key="3">
    <source>
        <dbReference type="ARBA" id="ARBA00022448"/>
    </source>
</evidence>
<protein>
    <submittedName>
        <fullName evidence="10">DHA2 family multidrug resistance protein-like MFS transporter</fullName>
    </submittedName>
</protein>
<feature type="transmembrane region" description="Helical" evidence="8">
    <location>
        <begin position="113"/>
        <end position="134"/>
    </location>
</feature>
<dbReference type="Proteomes" id="UP000281975">
    <property type="component" value="Unassembled WGS sequence"/>
</dbReference>
<proteinExistence type="inferred from homology"/>
<dbReference type="EMBL" id="RBIN01000004">
    <property type="protein sequence ID" value="RKR04488.1"/>
    <property type="molecule type" value="Genomic_DNA"/>
</dbReference>
<dbReference type="InterPro" id="IPR036259">
    <property type="entry name" value="MFS_trans_sf"/>
</dbReference>
<dbReference type="GO" id="GO:0022857">
    <property type="term" value="F:transmembrane transporter activity"/>
    <property type="evidence" value="ECO:0007669"/>
    <property type="project" value="InterPro"/>
</dbReference>
<evidence type="ECO:0000256" key="2">
    <source>
        <dbReference type="ARBA" id="ARBA00008537"/>
    </source>
</evidence>
<dbReference type="OrthoDB" id="9812221at2"/>
<sequence>MKALLSWREGDDGLPPRQRILAMAVLMSGSLMAVLNINLINIALPTMARDLGVPSSVSVWIINVYQLMAAAAILTFAALGYRIGRYRLYIAGMAVFTLSSIGCALAPSLPVLVGFRVIQGLGAAAMMSIGPSLYRVIFPSRLLGQAMGLTAMTVSIGVAGGPALGGAILAVADWPWLFWINLPMGAFALCLAVRALPFEQGRRFPFDVLGAVLSAVALGSFVIMVDGFSRGPAAGQTLALLSLSLAAAVAFVVRQRRVAHPLLPLTIFTEPRFSAAALTSLLAFIAQSMAFISLPFLFQNVQGYTPLASALLFTPWPLGTMLGAPLGGRLADRCSPPLIAACGMGVLIVGMMLLALLDGEAAVFDILWRSGVCGIGFGFYQAPNNRELMGSLPRERSGSAAGVMASVRTFGQSLGAALVALVLSGIMFAEPADAMPVGLALWGGALAGAMACGLCVLRTLHYRRTQAVFD</sequence>
<dbReference type="PROSITE" id="PS50850">
    <property type="entry name" value="MFS"/>
    <property type="match status" value="1"/>
</dbReference>
<feature type="transmembrane region" description="Helical" evidence="8">
    <location>
        <begin position="338"/>
        <end position="356"/>
    </location>
</feature>
<dbReference type="InterPro" id="IPR011701">
    <property type="entry name" value="MFS"/>
</dbReference>
<dbReference type="PRINTS" id="PR01036">
    <property type="entry name" value="TCRTETB"/>
</dbReference>
<feature type="transmembrane region" description="Helical" evidence="8">
    <location>
        <begin position="439"/>
        <end position="457"/>
    </location>
</feature>
<keyword evidence="5 8" id="KW-0812">Transmembrane</keyword>
<evidence type="ECO:0000313" key="10">
    <source>
        <dbReference type="EMBL" id="RKR04488.1"/>
    </source>
</evidence>
<name>A0A420WXN3_9GAMM</name>
<dbReference type="SUPFAM" id="SSF103473">
    <property type="entry name" value="MFS general substrate transporter"/>
    <property type="match status" value="1"/>
</dbReference>
<feature type="transmembrane region" description="Helical" evidence="8">
    <location>
        <begin position="88"/>
        <end position="107"/>
    </location>
</feature>
<feature type="transmembrane region" description="Helical" evidence="8">
    <location>
        <begin position="304"/>
        <end position="326"/>
    </location>
</feature>
<organism evidence="10 11">
    <name type="scientific">Kushneria sinocarnis</name>
    <dbReference type="NCBI Taxonomy" id="595502"/>
    <lineage>
        <taxon>Bacteria</taxon>
        <taxon>Pseudomonadati</taxon>
        <taxon>Pseudomonadota</taxon>
        <taxon>Gammaproteobacteria</taxon>
        <taxon>Oceanospirillales</taxon>
        <taxon>Halomonadaceae</taxon>
        <taxon>Kushneria</taxon>
    </lineage>
</organism>
<dbReference type="GO" id="GO:0005886">
    <property type="term" value="C:plasma membrane"/>
    <property type="evidence" value="ECO:0007669"/>
    <property type="project" value="UniProtKB-SubCell"/>
</dbReference>
<evidence type="ECO:0000259" key="9">
    <source>
        <dbReference type="PROSITE" id="PS50850"/>
    </source>
</evidence>
<evidence type="ECO:0000256" key="6">
    <source>
        <dbReference type="ARBA" id="ARBA00022989"/>
    </source>
</evidence>
<feature type="transmembrane region" description="Helical" evidence="8">
    <location>
        <begin position="60"/>
        <end position="81"/>
    </location>
</feature>
<feature type="transmembrane region" description="Helical" evidence="8">
    <location>
        <begin position="362"/>
        <end position="380"/>
    </location>
</feature>
<evidence type="ECO:0000256" key="4">
    <source>
        <dbReference type="ARBA" id="ARBA00022475"/>
    </source>
</evidence>
<feature type="transmembrane region" description="Helical" evidence="8">
    <location>
        <begin position="20"/>
        <end position="40"/>
    </location>
</feature>
<keyword evidence="11" id="KW-1185">Reference proteome</keyword>
<dbReference type="InterPro" id="IPR004638">
    <property type="entry name" value="EmrB-like"/>
</dbReference>
<dbReference type="PANTHER" id="PTHR42718:SF9">
    <property type="entry name" value="MAJOR FACILITATOR SUPERFAMILY MULTIDRUG TRANSPORTER MFSC"/>
    <property type="match status" value="1"/>
</dbReference>
<dbReference type="PANTHER" id="PTHR42718">
    <property type="entry name" value="MAJOR FACILITATOR SUPERFAMILY MULTIDRUG TRANSPORTER MFSC"/>
    <property type="match status" value="1"/>
</dbReference>
<dbReference type="CDD" id="cd17321">
    <property type="entry name" value="MFS_MMR_MDR_like"/>
    <property type="match status" value="1"/>
</dbReference>
<keyword evidence="6 8" id="KW-1133">Transmembrane helix</keyword>
<comment type="subcellular location">
    <subcellularLocation>
        <location evidence="1">Cell membrane</location>
        <topology evidence="1">Multi-pass membrane protein</topology>
    </subcellularLocation>
</comment>
<feature type="transmembrane region" description="Helical" evidence="8">
    <location>
        <begin position="146"/>
        <end position="170"/>
    </location>
</feature>
<keyword evidence="7 8" id="KW-0472">Membrane</keyword>
<comment type="similarity">
    <text evidence="2">Belongs to the major facilitator superfamily. EmrB family.</text>
</comment>
<accession>A0A420WXN3</accession>
<dbReference type="NCBIfam" id="TIGR00711">
    <property type="entry name" value="efflux_EmrB"/>
    <property type="match status" value="1"/>
</dbReference>
<feature type="transmembrane region" description="Helical" evidence="8">
    <location>
        <begin position="401"/>
        <end position="427"/>
    </location>
</feature>
<evidence type="ECO:0000256" key="7">
    <source>
        <dbReference type="ARBA" id="ARBA00023136"/>
    </source>
</evidence>
<feature type="transmembrane region" description="Helical" evidence="8">
    <location>
        <begin position="273"/>
        <end position="298"/>
    </location>
</feature>
<dbReference type="InterPro" id="IPR020846">
    <property type="entry name" value="MFS_dom"/>
</dbReference>
<feature type="domain" description="Major facilitator superfamily (MFS) profile" evidence="9">
    <location>
        <begin position="22"/>
        <end position="470"/>
    </location>
</feature>
<dbReference type="RefSeq" id="WP_121172634.1">
    <property type="nucleotide sequence ID" value="NZ_RBIN01000004.1"/>
</dbReference>
<keyword evidence="3" id="KW-0813">Transport</keyword>
<dbReference type="Pfam" id="PF07690">
    <property type="entry name" value="MFS_1"/>
    <property type="match status" value="1"/>
</dbReference>